<evidence type="ECO:0000256" key="2">
    <source>
        <dbReference type="ARBA" id="ARBA00022723"/>
    </source>
</evidence>
<evidence type="ECO:0000259" key="5">
    <source>
        <dbReference type="SMART" id="SM00849"/>
    </source>
</evidence>
<dbReference type="EMBL" id="CAADFJ010000244">
    <property type="protein sequence ID" value="VFK05180.1"/>
    <property type="molecule type" value="Genomic_DNA"/>
</dbReference>
<proteinExistence type="predicted"/>
<evidence type="ECO:0000256" key="1">
    <source>
        <dbReference type="ARBA" id="ARBA00001947"/>
    </source>
</evidence>
<dbReference type="InterPro" id="IPR036866">
    <property type="entry name" value="RibonucZ/Hydroxyglut_hydro"/>
</dbReference>
<organism evidence="7">
    <name type="scientific">Candidatus Kentrum eta</name>
    <dbReference type="NCBI Taxonomy" id="2126337"/>
    <lineage>
        <taxon>Bacteria</taxon>
        <taxon>Pseudomonadati</taxon>
        <taxon>Pseudomonadota</taxon>
        <taxon>Gammaproteobacteria</taxon>
        <taxon>Candidatus Kentrum</taxon>
    </lineage>
</organism>
<dbReference type="InterPro" id="IPR051453">
    <property type="entry name" value="MBL_Glyoxalase_II"/>
</dbReference>
<reference evidence="7" key="1">
    <citation type="submission" date="2019-02" db="EMBL/GenBank/DDBJ databases">
        <authorList>
            <person name="Gruber-Vodicka R. H."/>
            <person name="Seah K. B. B."/>
        </authorList>
    </citation>
    <scope>NUCLEOTIDE SEQUENCE</scope>
    <source>
        <strain evidence="7">BECK_SA2B12</strain>
        <strain evidence="6">BECK_SA2B15</strain>
    </source>
</reference>
<dbReference type="SUPFAM" id="SSF56281">
    <property type="entry name" value="Metallo-hydrolase/oxidoreductase"/>
    <property type="match status" value="1"/>
</dbReference>
<name>A0A450VKD8_9GAMM</name>
<feature type="domain" description="Metallo-beta-lactamase" evidence="5">
    <location>
        <begin position="101"/>
        <end position="280"/>
    </location>
</feature>
<dbReference type="GO" id="GO:0016787">
    <property type="term" value="F:hydrolase activity"/>
    <property type="evidence" value="ECO:0007669"/>
    <property type="project" value="UniProtKB-KW"/>
</dbReference>
<dbReference type="GO" id="GO:0046872">
    <property type="term" value="F:metal ion binding"/>
    <property type="evidence" value="ECO:0007669"/>
    <property type="project" value="UniProtKB-KW"/>
</dbReference>
<dbReference type="PANTHER" id="PTHR46233:SF3">
    <property type="entry name" value="HYDROXYACYLGLUTATHIONE HYDROLASE GLOC"/>
    <property type="match status" value="1"/>
</dbReference>
<gene>
    <name evidence="6" type="ORF">BECKH772A_GA0070896_102422</name>
    <name evidence="7" type="ORF">BECKH772C_GA0070978_102442</name>
</gene>
<keyword evidence="2" id="KW-0479">Metal-binding</keyword>
<accession>A0A450VKD8</accession>
<keyword evidence="4" id="KW-0862">Zinc</keyword>
<dbReference type="PANTHER" id="PTHR46233">
    <property type="entry name" value="HYDROXYACYLGLUTATHIONE HYDROLASE GLOC"/>
    <property type="match status" value="1"/>
</dbReference>
<evidence type="ECO:0000256" key="3">
    <source>
        <dbReference type="ARBA" id="ARBA00022801"/>
    </source>
</evidence>
<protein>
    <submittedName>
        <fullName evidence="7">Glyoxylase, beta-lactamase superfamily II</fullName>
    </submittedName>
</protein>
<sequence>MRLPSNSGFVDPYCIGGLSLGMACFHQGRYPVSLRSGKVRVCAHLCLSFQSERKVMMLTRLALYSELMSCTYKLNPGFIDRIIASPGKTMHIQCLTVGMFQVNTYLIQDDETGACVVVDTGENNELALRLSAIDPRLDIQAILITHAHIDHAGGLVDLQTAFDVATYLPSMEKPFFDTLSQQGNWFGAPEINRLCGHIDYEVQDGDLIQIGNMEFKFLSTPGHSPGQGCYYTDTVIFVGDTLFAGSIGRTDFPGSNPAEMKESLRRLLELPGHLQVLSGHGPATTLKQELKTNPFLGFIRKEKGLPSGFSYPW</sequence>
<dbReference type="AlphaFoldDB" id="A0A450VKD8"/>
<comment type="cofactor">
    <cofactor evidence="1">
        <name>Zn(2+)</name>
        <dbReference type="ChEBI" id="CHEBI:29105"/>
    </cofactor>
</comment>
<dbReference type="EMBL" id="CAADFG010000242">
    <property type="protein sequence ID" value="VFK01813.1"/>
    <property type="molecule type" value="Genomic_DNA"/>
</dbReference>
<keyword evidence="3" id="KW-0378">Hydrolase</keyword>
<dbReference type="InterPro" id="IPR001279">
    <property type="entry name" value="Metallo-B-lactamas"/>
</dbReference>
<dbReference type="PROSITE" id="PS51257">
    <property type="entry name" value="PROKAR_LIPOPROTEIN"/>
    <property type="match status" value="1"/>
</dbReference>
<dbReference type="Gene3D" id="3.60.15.10">
    <property type="entry name" value="Ribonuclease Z/Hydroxyacylglutathione hydrolase-like"/>
    <property type="match status" value="1"/>
</dbReference>
<dbReference type="SMART" id="SM00849">
    <property type="entry name" value="Lactamase_B"/>
    <property type="match status" value="1"/>
</dbReference>
<evidence type="ECO:0000256" key="4">
    <source>
        <dbReference type="ARBA" id="ARBA00022833"/>
    </source>
</evidence>
<dbReference type="Pfam" id="PF00753">
    <property type="entry name" value="Lactamase_B"/>
    <property type="match status" value="1"/>
</dbReference>
<evidence type="ECO:0000313" key="6">
    <source>
        <dbReference type="EMBL" id="VFK01813.1"/>
    </source>
</evidence>
<evidence type="ECO:0000313" key="7">
    <source>
        <dbReference type="EMBL" id="VFK05180.1"/>
    </source>
</evidence>